<evidence type="ECO:0000313" key="1">
    <source>
        <dbReference type="EMBL" id="THJ75448.1"/>
    </source>
</evidence>
<dbReference type="EMBL" id="SSXH01000079">
    <property type="protein sequence ID" value="THJ75448.1"/>
    <property type="molecule type" value="Genomic_DNA"/>
</dbReference>
<reference evidence="1 2" key="1">
    <citation type="submission" date="2019-04" db="EMBL/GenBank/DDBJ databases">
        <title>Draft genome sequences for three unisolated Alnus-infective Frankia Sp+ strains, AgTrS, AiOr and AvVan, the first sequenced Frankia strains able to sporulate in-planta.</title>
        <authorList>
            <person name="Bethencourt L."/>
            <person name="Vautrin F."/>
            <person name="Taib N."/>
            <person name="Dubost A."/>
            <person name="Castro-Garcia L."/>
            <person name="Imbaud O."/>
            <person name="Abrouk D."/>
            <person name="Fournier P."/>
            <person name="Briolay J."/>
            <person name="Nguyen A."/>
            <person name="Normand P."/>
            <person name="Fernandez M.P."/>
            <person name="Brochier-Armanet C."/>
            <person name="Herrera-Belaroussi A."/>
        </authorList>
    </citation>
    <scope>NUCLEOTIDE SEQUENCE [LARGE SCALE GENOMIC DNA]</scope>
    <source>
        <strain evidence="1 2">AvVan</strain>
    </source>
</reference>
<sequence>MRAPAIGIIVEAMSSDREIQRWQVEIIYGVEPVHGFIDDLNGLRIPFSGWLQFLEAAERLRAAPPGAEPEKEGR</sequence>
<organism evidence="1 2">
    <name type="scientific">Candidatus Frankia alpina</name>
    <dbReference type="NCBI Taxonomy" id="2699483"/>
    <lineage>
        <taxon>Bacteria</taxon>
        <taxon>Bacillati</taxon>
        <taxon>Actinomycetota</taxon>
        <taxon>Actinomycetes</taxon>
        <taxon>Frankiales</taxon>
        <taxon>Frankiaceae</taxon>
        <taxon>Frankia</taxon>
    </lineage>
</organism>
<protein>
    <submittedName>
        <fullName evidence="1">Uncharacterized protein</fullName>
    </submittedName>
</protein>
<keyword evidence="2" id="KW-1185">Reference proteome</keyword>
<evidence type="ECO:0000313" key="2">
    <source>
        <dbReference type="Proteomes" id="UP000305282"/>
    </source>
</evidence>
<comment type="caution">
    <text evidence="1">The sequence shown here is derived from an EMBL/GenBank/DDBJ whole genome shotgun (WGS) entry which is preliminary data.</text>
</comment>
<gene>
    <name evidence="1" type="ORF">E7Y31_05455</name>
</gene>
<dbReference type="AlphaFoldDB" id="A0A4S5ESM6"/>
<name>A0A4S5ESM6_9ACTN</name>
<dbReference type="RefSeq" id="WP_136447215.1">
    <property type="nucleotide sequence ID" value="NZ_SSXH01000079.1"/>
</dbReference>
<dbReference type="Proteomes" id="UP000305282">
    <property type="component" value="Unassembled WGS sequence"/>
</dbReference>
<accession>A0A4S5ESM6</accession>
<proteinExistence type="predicted"/>